<organism evidence="2 3">
    <name type="scientific">Sodaliphilus pleomorphus</name>
    <dbReference type="NCBI Taxonomy" id="2606626"/>
    <lineage>
        <taxon>Bacteria</taxon>
        <taxon>Pseudomonadati</taxon>
        <taxon>Bacteroidota</taxon>
        <taxon>Bacteroidia</taxon>
        <taxon>Bacteroidales</taxon>
        <taxon>Muribaculaceae</taxon>
        <taxon>Sodaliphilus</taxon>
    </lineage>
</organism>
<comment type="caution">
    <text evidence="2">The sequence shown here is derived from an EMBL/GenBank/DDBJ whole genome shotgun (WGS) entry which is preliminary data.</text>
</comment>
<dbReference type="AlphaFoldDB" id="A0A6L5XAD4"/>
<dbReference type="Proteomes" id="UP000483362">
    <property type="component" value="Unassembled WGS sequence"/>
</dbReference>
<keyword evidence="3" id="KW-1185">Reference proteome</keyword>
<feature type="domain" description="ParB-like N-terminal" evidence="1">
    <location>
        <begin position="4"/>
        <end position="105"/>
    </location>
</feature>
<dbReference type="Pfam" id="PF02195">
    <property type="entry name" value="ParB_N"/>
    <property type="match status" value="1"/>
</dbReference>
<dbReference type="Gene3D" id="3.90.1530.10">
    <property type="entry name" value="Conserved hypothetical protein from pyrococcus furiosus pfu- 392566-001, ParB domain"/>
    <property type="match status" value="1"/>
</dbReference>
<dbReference type="InterPro" id="IPR036086">
    <property type="entry name" value="ParB/Sulfiredoxin_sf"/>
</dbReference>
<evidence type="ECO:0000313" key="2">
    <source>
        <dbReference type="EMBL" id="MSS16208.1"/>
    </source>
</evidence>
<dbReference type="EMBL" id="VULT01000001">
    <property type="protein sequence ID" value="MSS16208.1"/>
    <property type="molecule type" value="Genomic_DNA"/>
</dbReference>
<gene>
    <name evidence="2" type="ORF">FYJ29_00235</name>
</gene>
<proteinExistence type="predicted"/>
<dbReference type="SUPFAM" id="SSF110849">
    <property type="entry name" value="ParB/Sulfiredoxin"/>
    <property type="match status" value="1"/>
</dbReference>
<accession>A0A6L5XAD4</accession>
<name>A0A6L5XAD4_9BACT</name>
<evidence type="ECO:0000259" key="1">
    <source>
        <dbReference type="SMART" id="SM00470"/>
    </source>
</evidence>
<dbReference type="RefSeq" id="WP_154328006.1">
    <property type="nucleotide sequence ID" value="NZ_CP045696.1"/>
</dbReference>
<protein>
    <recommendedName>
        <fullName evidence="1">ParB-like N-terminal domain-containing protein</fullName>
    </recommendedName>
</protein>
<dbReference type="InterPro" id="IPR003115">
    <property type="entry name" value="ParB_N"/>
</dbReference>
<dbReference type="SMART" id="SM00470">
    <property type="entry name" value="ParB"/>
    <property type="match status" value="1"/>
</dbReference>
<sequence length="223" mass="25938">MERKEIDVSLITPNKGQVPGLPRNPRLVKKERYEATRRSIEESPEMLELRELIVVEYMDGKYVVVCGNLRLRACKELGYKTVPCKVLPADTPAKKLREYASKDNINYGENDKDIIANEWAEFQSELADWGMEFDQPKPKDKFRERFEAMDNDSAVYPLIPKYDEKHELFIIQSSNEVDSNWLREVLDMQHMRSYKTGKVSKSNVISIQDFRDAITRGQKGAEQ</sequence>
<reference evidence="2 3" key="1">
    <citation type="submission" date="2019-08" db="EMBL/GenBank/DDBJ databases">
        <title>In-depth cultivation of the pig gut microbiome towards novel bacterial diversity and tailored functional studies.</title>
        <authorList>
            <person name="Wylensek D."/>
            <person name="Hitch T.C.A."/>
            <person name="Clavel T."/>
        </authorList>
    </citation>
    <scope>NUCLEOTIDE SEQUENCE [LARGE SCALE GENOMIC DNA]</scope>
    <source>
        <strain evidence="2 3">Oil-RF-744-WCA-WT-10</strain>
    </source>
</reference>
<evidence type="ECO:0000313" key="3">
    <source>
        <dbReference type="Proteomes" id="UP000483362"/>
    </source>
</evidence>